<feature type="transmembrane region" description="Helical" evidence="3">
    <location>
        <begin position="131"/>
        <end position="150"/>
    </location>
</feature>
<dbReference type="AlphaFoldDB" id="A0A0C2D6D3"/>
<evidence type="ECO:0000313" key="4">
    <source>
        <dbReference type="EMBL" id="KIG17195.1"/>
    </source>
</evidence>
<organism evidence="4 5">
    <name type="scientific">Enhygromyxa salina</name>
    <dbReference type="NCBI Taxonomy" id="215803"/>
    <lineage>
        <taxon>Bacteria</taxon>
        <taxon>Pseudomonadati</taxon>
        <taxon>Myxococcota</taxon>
        <taxon>Polyangia</taxon>
        <taxon>Nannocystales</taxon>
        <taxon>Nannocystaceae</taxon>
        <taxon>Enhygromyxa</taxon>
    </lineage>
</organism>
<protein>
    <submittedName>
        <fullName evidence="4">TPR repeat protein</fullName>
    </submittedName>
</protein>
<reference evidence="4 5" key="1">
    <citation type="submission" date="2014-12" db="EMBL/GenBank/DDBJ databases">
        <title>Genome assembly of Enhygromyxa salina DSM 15201.</title>
        <authorList>
            <person name="Sharma G."/>
            <person name="Subramanian S."/>
        </authorList>
    </citation>
    <scope>NUCLEOTIDE SEQUENCE [LARGE SCALE GENOMIC DNA]</scope>
    <source>
        <strain evidence="4 5">DSM 15201</strain>
    </source>
</reference>
<dbReference type="PANTHER" id="PTHR44227">
    <property type="match status" value="1"/>
</dbReference>
<keyword evidence="3" id="KW-0812">Transmembrane</keyword>
<keyword evidence="3" id="KW-0472">Membrane</keyword>
<evidence type="ECO:0000256" key="2">
    <source>
        <dbReference type="ARBA" id="ARBA00022803"/>
    </source>
</evidence>
<dbReference type="EMBL" id="JMCC02000028">
    <property type="protein sequence ID" value="KIG17195.1"/>
    <property type="molecule type" value="Genomic_DNA"/>
</dbReference>
<feature type="transmembrane region" description="Helical" evidence="3">
    <location>
        <begin position="297"/>
        <end position="315"/>
    </location>
</feature>
<comment type="caution">
    <text evidence="4">The sequence shown here is derived from an EMBL/GenBank/DDBJ whole genome shotgun (WGS) entry which is preliminary data.</text>
</comment>
<proteinExistence type="predicted"/>
<feature type="transmembrane region" description="Helical" evidence="3">
    <location>
        <begin position="202"/>
        <end position="218"/>
    </location>
</feature>
<keyword evidence="3" id="KW-1133">Transmembrane helix</keyword>
<keyword evidence="1" id="KW-0677">Repeat</keyword>
<dbReference type="InterPro" id="IPR052346">
    <property type="entry name" value="O-mannosyl-transferase_TMTC"/>
</dbReference>
<feature type="transmembrane region" description="Helical" evidence="3">
    <location>
        <begin position="321"/>
        <end position="340"/>
    </location>
</feature>
<feature type="transmembrane region" description="Helical" evidence="3">
    <location>
        <begin position="352"/>
        <end position="373"/>
    </location>
</feature>
<keyword evidence="2" id="KW-0802">TPR repeat</keyword>
<dbReference type="Proteomes" id="UP000031599">
    <property type="component" value="Unassembled WGS sequence"/>
</dbReference>
<evidence type="ECO:0000256" key="3">
    <source>
        <dbReference type="SAM" id="Phobius"/>
    </source>
</evidence>
<gene>
    <name evidence="4" type="ORF">DB30_03508</name>
</gene>
<evidence type="ECO:0000313" key="5">
    <source>
        <dbReference type="Proteomes" id="UP000031599"/>
    </source>
</evidence>
<dbReference type="PANTHER" id="PTHR44227:SF3">
    <property type="entry name" value="PROTEIN O-MANNOSYL-TRANSFERASE TMTC4"/>
    <property type="match status" value="1"/>
</dbReference>
<name>A0A0C2D6D3_9BACT</name>
<evidence type="ECO:0000256" key="1">
    <source>
        <dbReference type="ARBA" id="ARBA00022737"/>
    </source>
</evidence>
<sequence length="537" mass="58652">MLADDFGQRAFILAKLGGHAEQPWWDMFVLVGATPEELERMRYFGQIPWWSSSEVHIAFWRPLTAVTHYLDYMLWPETPWLMHLHQLAWHGLACGLAWALYRRLASSTCAAGAAALGFSLTHLHVSAAAWLAHRNAVLVVVFALLCLLAHDRWRRDRWRPGAVLGPAALLAGLLAGEMGVAVLGFLIGYALMIEHGGTGRRIATLAPYVLVIIIWRVAHDTLGHVVFGSGVYVDPITEPLLWLSGMPERALELLVYLFGPPGPIDAAALGRVFGAVLVMLAVALVAARGEPELRRRIGFVACAVPLSLVPLTTTIPHDRVLVLATIGSCLAFGEVIAAALQSARTLVLERLAALVVIVVHYVLSPAASLFVAANVDRLRVESAEYPIAASLDDAELRRQSLVIVHAPNLLLASLLSPSRVARGLNRPNFTWVLHAEPSSNLQVRQIDARTLELQDDEGWLRSPDSTLMRSPTQPFEVGDEVATLDFRVRVLEVADGRPTRISVQFRTDLDDPSFAVVTWTGDDFEPCPAAGGSCPDP</sequence>
<feature type="transmembrane region" description="Helical" evidence="3">
    <location>
        <begin position="162"/>
        <end position="190"/>
    </location>
</feature>
<accession>A0A0C2D6D3</accession>
<feature type="transmembrane region" description="Helical" evidence="3">
    <location>
        <begin position="264"/>
        <end position="285"/>
    </location>
</feature>